<dbReference type="EMBL" id="BSTX01000001">
    <property type="protein sequence ID" value="GLZ75875.1"/>
    <property type="molecule type" value="Genomic_DNA"/>
</dbReference>
<organism evidence="2 3">
    <name type="scientific">Actinorhabdospora filicis</name>
    <dbReference type="NCBI Taxonomy" id="1785913"/>
    <lineage>
        <taxon>Bacteria</taxon>
        <taxon>Bacillati</taxon>
        <taxon>Actinomycetota</taxon>
        <taxon>Actinomycetes</taxon>
        <taxon>Micromonosporales</taxon>
        <taxon>Micromonosporaceae</taxon>
        <taxon>Actinorhabdospora</taxon>
    </lineage>
</organism>
<feature type="signal peptide" evidence="1">
    <location>
        <begin position="1"/>
        <end position="24"/>
    </location>
</feature>
<keyword evidence="3" id="KW-1185">Reference proteome</keyword>
<dbReference type="RefSeq" id="WP_285661093.1">
    <property type="nucleotide sequence ID" value="NZ_BSTX01000001.1"/>
</dbReference>
<comment type="caution">
    <text evidence="2">The sequence shown here is derived from an EMBL/GenBank/DDBJ whole genome shotgun (WGS) entry which is preliminary data.</text>
</comment>
<evidence type="ECO:0000256" key="1">
    <source>
        <dbReference type="SAM" id="SignalP"/>
    </source>
</evidence>
<proteinExistence type="predicted"/>
<name>A0A9W6W8P4_9ACTN</name>
<evidence type="ECO:0000313" key="2">
    <source>
        <dbReference type="EMBL" id="GLZ75875.1"/>
    </source>
</evidence>
<gene>
    <name evidence="2" type="ORF">Afil01_06820</name>
</gene>
<evidence type="ECO:0008006" key="4">
    <source>
        <dbReference type="Google" id="ProtNLM"/>
    </source>
</evidence>
<reference evidence="2" key="1">
    <citation type="submission" date="2023-03" db="EMBL/GenBank/DDBJ databases">
        <title>Actinorhabdospora filicis NBRC 111898.</title>
        <authorList>
            <person name="Ichikawa N."/>
            <person name="Sato H."/>
            <person name="Tonouchi N."/>
        </authorList>
    </citation>
    <scope>NUCLEOTIDE SEQUENCE</scope>
    <source>
        <strain evidence="2">NBRC 111898</strain>
    </source>
</reference>
<dbReference type="AlphaFoldDB" id="A0A9W6W8P4"/>
<protein>
    <recommendedName>
        <fullName evidence="4">Secreted protein</fullName>
    </recommendedName>
</protein>
<sequence>MRMRTAAATIAALAAVLAPAQAHAGQPWGCYGTPIATYAVADASGTVRGDLGIYAAPDGTKCAVLAAADPDTGHGEYFVAMAVCAETRPGTACTQVEYTHRWTYANYGDTAPLPAAGHCVRVWGYLALGDGTYAEGIGDPPVNACD</sequence>
<feature type="chain" id="PRO_5040843337" description="Secreted protein" evidence="1">
    <location>
        <begin position="25"/>
        <end position="146"/>
    </location>
</feature>
<dbReference type="Proteomes" id="UP001165079">
    <property type="component" value="Unassembled WGS sequence"/>
</dbReference>
<accession>A0A9W6W8P4</accession>
<evidence type="ECO:0000313" key="3">
    <source>
        <dbReference type="Proteomes" id="UP001165079"/>
    </source>
</evidence>
<keyword evidence="1" id="KW-0732">Signal</keyword>